<dbReference type="Proteomes" id="UP000653076">
    <property type="component" value="Unassembled WGS sequence"/>
</dbReference>
<evidence type="ECO:0000313" key="4">
    <source>
        <dbReference type="EMBL" id="GIJ28783.1"/>
    </source>
</evidence>
<dbReference type="InterPro" id="IPR003953">
    <property type="entry name" value="FAD-dep_OxRdtase_2_FAD-bd"/>
</dbReference>
<dbReference type="RefSeq" id="WP_307825142.1">
    <property type="nucleotide sequence ID" value="NZ_BOPC01000054.1"/>
</dbReference>
<dbReference type="Gene3D" id="3.50.50.60">
    <property type="entry name" value="FAD/NAD(P)-binding domain"/>
    <property type="match status" value="1"/>
</dbReference>
<feature type="domain" description="FAD-dependent oxidoreductase 2 FAD-binding" evidence="3">
    <location>
        <begin position="26"/>
        <end position="64"/>
    </location>
</feature>
<evidence type="ECO:0000313" key="5">
    <source>
        <dbReference type="Proteomes" id="UP000653076"/>
    </source>
</evidence>
<dbReference type="InterPro" id="IPR036188">
    <property type="entry name" value="FAD/NAD-bd_sf"/>
</dbReference>
<keyword evidence="5" id="KW-1185">Reference proteome</keyword>
<evidence type="ECO:0000256" key="2">
    <source>
        <dbReference type="ARBA" id="ARBA00023002"/>
    </source>
</evidence>
<accession>A0ABQ4JEZ0</accession>
<organism evidence="4 5">
    <name type="scientific">Micromonospora qiuiae</name>
    <dbReference type="NCBI Taxonomy" id="502268"/>
    <lineage>
        <taxon>Bacteria</taxon>
        <taxon>Bacillati</taxon>
        <taxon>Actinomycetota</taxon>
        <taxon>Actinomycetes</taxon>
        <taxon>Micromonosporales</taxon>
        <taxon>Micromonosporaceae</taxon>
        <taxon>Micromonospora</taxon>
    </lineage>
</organism>
<reference evidence="4 5" key="1">
    <citation type="submission" date="2021-01" db="EMBL/GenBank/DDBJ databases">
        <title>Whole genome shotgun sequence of Verrucosispora qiuiae NBRC 106684.</title>
        <authorList>
            <person name="Komaki H."/>
            <person name="Tamura T."/>
        </authorList>
    </citation>
    <scope>NUCLEOTIDE SEQUENCE [LARGE SCALE GENOMIC DNA]</scope>
    <source>
        <strain evidence="4 5">NBRC 106684</strain>
    </source>
</reference>
<gene>
    <name evidence="4" type="ORF">Vqi01_39450</name>
</gene>
<dbReference type="SUPFAM" id="SSF51905">
    <property type="entry name" value="FAD/NAD(P)-binding domain"/>
    <property type="match status" value="1"/>
</dbReference>
<evidence type="ECO:0000259" key="3">
    <source>
        <dbReference type="Pfam" id="PF00890"/>
    </source>
</evidence>
<name>A0ABQ4JEZ0_9ACTN</name>
<keyword evidence="2" id="KW-0560">Oxidoreductase</keyword>
<protein>
    <recommendedName>
        <fullName evidence="3">FAD-dependent oxidoreductase 2 FAD-binding domain-containing protein</fullName>
    </recommendedName>
</protein>
<dbReference type="Pfam" id="PF00890">
    <property type="entry name" value="FAD_binding_2"/>
    <property type="match status" value="1"/>
</dbReference>
<sequence length="124" mass="12862">MANSSTQHRGSIGTVSQRGIPEEVEVAIVGSGGAGLMAALSAAKQGAQVLVVESQPMPAGRSRWGWCSATWRDRRRPGGRMLLEPSVAAGGRRLGRTLGLFGLKAVGAGGRRADHEFLANKAGI</sequence>
<dbReference type="EMBL" id="BOPC01000054">
    <property type="protein sequence ID" value="GIJ28783.1"/>
    <property type="molecule type" value="Genomic_DNA"/>
</dbReference>
<comment type="caution">
    <text evidence="4">The sequence shown here is derived from an EMBL/GenBank/DDBJ whole genome shotgun (WGS) entry which is preliminary data.</text>
</comment>
<evidence type="ECO:0000256" key="1">
    <source>
        <dbReference type="ARBA" id="ARBA00022630"/>
    </source>
</evidence>
<keyword evidence="1" id="KW-0285">Flavoprotein</keyword>
<proteinExistence type="predicted"/>